<dbReference type="Pfam" id="PF13180">
    <property type="entry name" value="PDZ_2"/>
    <property type="match status" value="1"/>
</dbReference>
<dbReference type="PIRSF" id="PIRSF016493">
    <property type="entry name" value="Glycyl_aminpptds"/>
    <property type="match status" value="1"/>
</dbReference>
<dbReference type="Gene3D" id="1.10.390.10">
    <property type="entry name" value="Neutral Protease Domain 2"/>
    <property type="match status" value="1"/>
</dbReference>
<name>A0A953N9T2_9BURK</name>
<dbReference type="RefSeq" id="WP_259661018.1">
    <property type="nucleotide sequence ID" value="NZ_JAHXRI010000006.1"/>
</dbReference>
<dbReference type="InterPro" id="IPR007963">
    <property type="entry name" value="Peptidase_M61_catalytic"/>
</dbReference>
<dbReference type="InterPro" id="IPR040756">
    <property type="entry name" value="Peptidase_M61_N"/>
</dbReference>
<evidence type="ECO:0000313" key="2">
    <source>
        <dbReference type="EMBL" id="MBZ1350333.1"/>
    </source>
</evidence>
<dbReference type="Pfam" id="PF05299">
    <property type="entry name" value="Peptidase_M61"/>
    <property type="match status" value="1"/>
</dbReference>
<dbReference type="SUPFAM" id="SSF50156">
    <property type="entry name" value="PDZ domain-like"/>
    <property type="match status" value="1"/>
</dbReference>
<organism evidence="2 3">
    <name type="scientific">Zwartia hollandica</name>
    <dbReference type="NCBI Taxonomy" id="324606"/>
    <lineage>
        <taxon>Bacteria</taxon>
        <taxon>Pseudomonadati</taxon>
        <taxon>Pseudomonadota</taxon>
        <taxon>Betaproteobacteria</taxon>
        <taxon>Burkholderiales</taxon>
        <taxon>Alcaligenaceae</taxon>
        <taxon>Zwartia</taxon>
    </lineage>
</organism>
<dbReference type="Gene3D" id="2.60.40.3650">
    <property type="match status" value="1"/>
</dbReference>
<feature type="domain" description="PDZ" evidence="1">
    <location>
        <begin position="486"/>
        <end position="545"/>
    </location>
</feature>
<dbReference type="Gene3D" id="2.30.42.10">
    <property type="match status" value="1"/>
</dbReference>
<proteinExistence type="predicted"/>
<sequence>MDMNRKPLLYSLEPFDPAGHRVRTTLTISEPNPTGQVISMPAWIPGSYLIRDFARQVESITARCGRQNLAIKKVDNHTWRIAPCRGTLTIDAEIYAWDLSVRGAHLDESHGFFNGTSVFLKAHGQETHPCQLTLSPPPGRLGWSVYTSMPLSVRERHTQGSKGFSVYSVPDYDALIDHPIEMGRPQVARFNACGAQHELVFTGVIPGLDLPRIVRDVKRICEAQIRFFEPTSQQAPFLDCASKYVFMTMVTGDSYGGLEHRASTALMAARKDLPITGQEKTSDGYQTFLGLVSHEYFHTWNVKRIKPAAFAPYDLGKENYTELLWIFEGFTSYYDDLFLLRSGVIDQPTYLKTLGKQIASVWATPGRAKQSVAESSFDAWTRYYKQDENSPNALVSYYTKGSLVALALDLTIRHATQGQHGLDDVMRLMWNRFGRDFYTGGAKGLRENEFPALVREATGVDVRGEVQAWAYGRNDIPLAKLFEQHGITLQWRATSKTPSVGLRVRKQGEHLVIATVFEHGSAHQAGLSANDILVAINGLKVDSVSNTVDTLLAHYQPGDRVKIHVFRRDELRQFELTLATPAQTECKLTLATKA</sequence>
<dbReference type="SMART" id="SM00228">
    <property type="entry name" value="PDZ"/>
    <property type="match status" value="1"/>
</dbReference>
<evidence type="ECO:0000259" key="1">
    <source>
        <dbReference type="PROSITE" id="PS50106"/>
    </source>
</evidence>
<dbReference type="InterPro" id="IPR036034">
    <property type="entry name" value="PDZ_sf"/>
</dbReference>
<dbReference type="InterPro" id="IPR027268">
    <property type="entry name" value="Peptidase_M4/M1_CTD_sf"/>
</dbReference>
<protein>
    <submittedName>
        <fullName evidence="2">PDZ domain-containing protein</fullName>
    </submittedName>
</protein>
<dbReference type="InterPro" id="IPR024191">
    <property type="entry name" value="Peptidase_M61"/>
</dbReference>
<dbReference type="Proteomes" id="UP000739565">
    <property type="component" value="Unassembled WGS sequence"/>
</dbReference>
<dbReference type="EMBL" id="JAHXRI010000006">
    <property type="protein sequence ID" value="MBZ1350333.1"/>
    <property type="molecule type" value="Genomic_DNA"/>
</dbReference>
<dbReference type="Pfam" id="PF17899">
    <property type="entry name" value="Peptidase_M61_N"/>
    <property type="match status" value="1"/>
</dbReference>
<evidence type="ECO:0000313" key="3">
    <source>
        <dbReference type="Proteomes" id="UP000739565"/>
    </source>
</evidence>
<reference evidence="2" key="1">
    <citation type="submission" date="2021-07" db="EMBL/GenBank/DDBJ databases">
        <title>New genus and species of the family Alcaligenaceae.</title>
        <authorList>
            <person name="Hahn M.W."/>
        </authorList>
    </citation>
    <scope>NUCLEOTIDE SEQUENCE</scope>
    <source>
        <strain evidence="2">LF4-65</strain>
    </source>
</reference>
<dbReference type="InterPro" id="IPR001478">
    <property type="entry name" value="PDZ"/>
</dbReference>
<dbReference type="PROSITE" id="PS50106">
    <property type="entry name" value="PDZ"/>
    <property type="match status" value="1"/>
</dbReference>
<dbReference type="SUPFAM" id="SSF55486">
    <property type="entry name" value="Metalloproteases ('zincins'), catalytic domain"/>
    <property type="match status" value="1"/>
</dbReference>
<gene>
    <name evidence="2" type="ORF">KZZ10_06705</name>
</gene>
<comment type="caution">
    <text evidence="2">The sequence shown here is derived from an EMBL/GenBank/DDBJ whole genome shotgun (WGS) entry which is preliminary data.</text>
</comment>
<dbReference type="AlphaFoldDB" id="A0A953N9T2"/>
<accession>A0A953N9T2</accession>
<keyword evidence="3" id="KW-1185">Reference proteome</keyword>